<reference evidence="1" key="1">
    <citation type="submission" date="2023-03" db="EMBL/GenBank/DDBJ databases">
        <title>Massive genome expansion in bonnet fungi (Mycena s.s.) driven by repeated elements and novel gene families across ecological guilds.</title>
        <authorList>
            <consortium name="Lawrence Berkeley National Laboratory"/>
            <person name="Harder C.B."/>
            <person name="Miyauchi S."/>
            <person name="Viragh M."/>
            <person name="Kuo A."/>
            <person name="Thoen E."/>
            <person name="Andreopoulos B."/>
            <person name="Lu D."/>
            <person name="Skrede I."/>
            <person name="Drula E."/>
            <person name="Henrissat B."/>
            <person name="Morin E."/>
            <person name="Kohler A."/>
            <person name="Barry K."/>
            <person name="LaButti K."/>
            <person name="Morin E."/>
            <person name="Salamov A."/>
            <person name="Lipzen A."/>
            <person name="Mereny Z."/>
            <person name="Hegedus B."/>
            <person name="Baldrian P."/>
            <person name="Stursova M."/>
            <person name="Weitz H."/>
            <person name="Taylor A."/>
            <person name="Grigoriev I.V."/>
            <person name="Nagy L.G."/>
            <person name="Martin F."/>
            <person name="Kauserud H."/>
        </authorList>
    </citation>
    <scope>NUCLEOTIDE SEQUENCE</scope>
    <source>
        <strain evidence="1">CBHHK067</strain>
    </source>
</reference>
<dbReference type="EMBL" id="JARKIE010000362">
    <property type="protein sequence ID" value="KAJ7649604.1"/>
    <property type="molecule type" value="Genomic_DNA"/>
</dbReference>
<dbReference type="Gene3D" id="3.80.10.10">
    <property type="entry name" value="Ribonuclease Inhibitor"/>
    <property type="match status" value="1"/>
</dbReference>
<protein>
    <recommendedName>
        <fullName evidence="3">F-box domain-containing protein</fullName>
    </recommendedName>
</protein>
<organism evidence="1 2">
    <name type="scientific">Mycena rosella</name>
    <name type="common">Pink bonnet</name>
    <name type="synonym">Agaricus rosellus</name>
    <dbReference type="NCBI Taxonomy" id="1033263"/>
    <lineage>
        <taxon>Eukaryota</taxon>
        <taxon>Fungi</taxon>
        <taxon>Dikarya</taxon>
        <taxon>Basidiomycota</taxon>
        <taxon>Agaricomycotina</taxon>
        <taxon>Agaricomycetes</taxon>
        <taxon>Agaricomycetidae</taxon>
        <taxon>Agaricales</taxon>
        <taxon>Marasmiineae</taxon>
        <taxon>Mycenaceae</taxon>
        <taxon>Mycena</taxon>
    </lineage>
</organism>
<evidence type="ECO:0000313" key="1">
    <source>
        <dbReference type="EMBL" id="KAJ7649604.1"/>
    </source>
</evidence>
<name>A0AAD7G1R0_MYCRO</name>
<evidence type="ECO:0008006" key="3">
    <source>
        <dbReference type="Google" id="ProtNLM"/>
    </source>
</evidence>
<dbReference type="AlphaFoldDB" id="A0AAD7G1R0"/>
<dbReference type="InterPro" id="IPR032675">
    <property type="entry name" value="LRR_dom_sf"/>
</dbReference>
<proteinExistence type="predicted"/>
<comment type="caution">
    <text evidence="1">The sequence shown here is derived from an EMBL/GenBank/DDBJ whole genome shotgun (WGS) entry which is preliminary data.</text>
</comment>
<accession>A0AAD7G1R0</accession>
<evidence type="ECO:0000313" key="2">
    <source>
        <dbReference type="Proteomes" id="UP001221757"/>
    </source>
</evidence>
<gene>
    <name evidence="1" type="ORF">B0H17DRAFT_1102168</name>
</gene>
<sequence>MAPIVDLAQELIDHILDFLHDDPISLLSSSLVARNWVPAPRYHIFEKIAINYYFRPGYQLRLDTANGFLATCDSPYSTILPSVHSVVLNISTELDETAAVLLDEICLVLGRAPINKLLFIDHTYSGKPMSLSRIAPHFSGLQEFAYNALDDVAEDLFAVVASFPMLRRLSAYAATPAPHTQLYPSPTAFAYLHTLRLQLSSHESALSWLQSADEPLRLETLDLNIFHPYHNGWGPVGALNSLLHASGEHLRHLSLGVSYKDDIDDDDIDAVFRQMRDADGEVDLSSLANLRTLRLTNHNVDAICSALASLPVGAQPSRPSG</sequence>
<dbReference type="Proteomes" id="UP001221757">
    <property type="component" value="Unassembled WGS sequence"/>
</dbReference>
<keyword evidence="2" id="KW-1185">Reference proteome</keyword>